<feature type="region of interest" description="Disordered" evidence="1">
    <location>
        <begin position="272"/>
        <end position="294"/>
    </location>
</feature>
<keyword evidence="2" id="KW-0812">Transmembrane</keyword>
<feature type="transmembrane region" description="Helical" evidence="2">
    <location>
        <begin position="52"/>
        <end position="73"/>
    </location>
</feature>
<accession>A0ABU0FM95</accession>
<dbReference type="PANTHER" id="PTHR14136">
    <property type="entry name" value="BTB_POZ DOMAIN-CONTAINING PROTEIN KCTD9"/>
    <property type="match status" value="1"/>
</dbReference>
<dbReference type="PANTHER" id="PTHR14136:SF17">
    <property type="entry name" value="BTB_POZ DOMAIN-CONTAINING PROTEIN KCTD9"/>
    <property type="match status" value="1"/>
</dbReference>
<dbReference type="Proteomes" id="UP001237448">
    <property type="component" value="Unassembled WGS sequence"/>
</dbReference>
<evidence type="ECO:0000313" key="3">
    <source>
        <dbReference type="EMBL" id="MDQ0395723.1"/>
    </source>
</evidence>
<dbReference type="Gene3D" id="2.160.20.80">
    <property type="entry name" value="E3 ubiquitin-protein ligase SopA"/>
    <property type="match status" value="2"/>
</dbReference>
<dbReference type="Pfam" id="PF00805">
    <property type="entry name" value="Pentapeptide"/>
    <property type="match status" value="3"/>
</dbReference>
<reference evidence="3 4" key="1">
    <citation type="submission" date="2023-07" db="EMBL/GenBank/DDBJ databases">
        <title>Genomic Encyclopedia of Type Strains, Phase IV (KMG-IV): sequencing the most valuable type-strain genomes for metagenomic binning, comparative biology and taxonomic classification.</title>
        <authorList>
            <person name="Goeker M."/>
        </authorList>
    </citation>
    <scope>NUCLEOTIDE SEQUENCE [LARGE SCALE GENOMIC DNA]</scope>
    <source>
        <strain evidence="3 4">DSM 5896</strain>
    </source>
</reference>
<dbReference type="RefSeq" id="WP_307434857.1">
    <property type="nucleotide sequence ID" value="NZ_JAUSVK010000001.1"/>
</dbReference>
<keyword evidence="4" id="KW-1185">Reference proteome</keyword>
<comment type="caution">
    <text evidence="3">The sequence shown here is derived from an EMBL/GenBank/DDBJ whole genome shotgun (WGS) entry which is preliminary data.</text>
</comment>
<dbReference type="InterPro" id="IPR051082">
    <property type="entry name" value="Pentapeptide-BTB/POZ_domain"/>
</dbReference>
<sequence>MDEAGRESKLKADRTLGAVLLLFAAVTAAVLAPSDADLILPPPQAGPGPLLRPFGLCYSIGPFLILGLHAAVLRRRALLRSAAPVLRLAALWMPLGILALIRWRFTPYVAARPAPPFDGSLIEAVQTAALAVDLAFIALALLPRPAPSGGPRRADRAGRAARLLLVAGVAAAIWLIVLLAWEPARSIMATASMDIPGGVALIAAVILAAGLLAGTPSRQRAPSSPLMKENLTMRDRLVLLIAFLAGAVAPAYGRALDLSGARLVAGEPKEAVQAPLRTDGKETLPPRAPGKEAAAGTVRGIDLSSWRLRRGNFEHASMAGIRMVGTDLRSASFDYADLSGADLTRSSLADASLRHADLSGATLTGAHFAGASLQGTVLSGAEGRAGAIVLAQQDTPAAPQPDKPSARTDAKDRLDMTGVDLTGANLDGANLSNAILKDAILKGADLRGALFCGADLRNVDLTGAKNVGSAIFTGADLAGATLPADMPGGHIRNANLFRARIETASAHDWTGVIGSGIRNIDSLTGPPPHDAALAVAVSTVTELDGGKRPEPCSEPPAAPATP</sequence>
<feature type="transmembrane region" description="Helical" evidence="2">
    <location>
        <begin position="236"/>
        <end position="253"/>
    </location>
</feature>
<evidence type="ECO:0000313" key="4">
    <source>
        <dbReference type="Proteomes" id="UP001237448"/>
    </source>
</evidence>
<dbReference type="EMBL" id="JAUSVK010000001">
    <property type="protein sequence ID" value="MDQ0395723.1"/>
    <property type="molecule type" value="Genomic_DNA"/>
</dbReference>
<proteinExistence type="predicted"/>
<evidence type="ECO:0000256" key="2">
    <source>
        <dbReference type="SAM" id="Phobius"/>
    </source>
</evidence>
<organism evidence="3 4">
    <name type="scientific">Labrys monachus</name>
    <dbReference type="NCBI Taxonomy" id="217067"/>
    <lineage>
        <taxon>Bacteria</taxon>
        <taxon>Pseudomonadati</taxon>
        <taxon>Pseudomonadota</taxon>
        <taxon>Alphaproteobacteria</taxon>
        <taxon>Hyphomicrobiales</taxon>
        <taxon>Xanthobacteraceae</taxon>
        <taxon>Labrys</taxon>
    </lineage>
</organism>
<feature type="transmembrane region" description="Helical" evidence="2">
    <location>
        <begin position="125"/>
        <end position="142"/>
    </location>
</feature>
<dbReference type="InterPro" id="IPR001646">
    <property type="entry name" value="5peptide_repeat"/>
</dbReference>
<feature type="transmembrane region" description="Helical" evidence="2">
    <location>
        <begin position="163"/>
        <end position="181"/>
    </location>
</feature>
<evidence type="ECO:0000256" key="1">
    <source>
        <dbReference type="SAM" id="MobiDB-lite"/>
    </source>
</evidence>
<dbReference type="SUPFAM" id="SSF141571">
    <property type="entry name" value="Pentapeptide repeat-like"/>
    <property type="match status" value="2"/>
</dbReference>
<gene>
    <name evidence="3" type="ORF">J3R73_005515</name>
</gene>
<feature type="transmembrane region" description="Helical" evidence="2">
    <location>
        <begin position="193"/>
        <end position="215"/>
    </location>
</feature>
<protein>
    <submittedName>
        <fullName evidence="3">Uncharacterized protein YjbI with pentapeptide repeats</fullName>
    </submittedName>
</protein>
<keyword evidence="2" id="KW-1133">Transmembrane helix</keyword>
<feature type="transmembrane region" description="Helical" evidence="2">
    <location>
        <begin position="85"/>
        <end position="105"/>
    </location>
</feature>
<keyword evidence="2" id="KW-0472">Membrane</keyword>
<feature type="compositionally biased region" description="Pro residues" evidence="1">
    <location>
        <begin position="552"/>
        <end position="562"/>
    </location>
</feature>
<feature type="region of interest" description="Disordered" evidence="1">
    <location>
        <begin position="543"/>
        <end position="562"/>
    </location>
</feature>
<name>A0ABU0FM95_9HYPH</name>